<dbReference type="EMBL" id="JAVXUO010002915">
    <property type="protein sequence ID" value="KAK2968503.1"/>
    <property type="molecule type" value="Genomic_DNA"/>
</dbReference>
<feature type="compositionally biased region" description="Low complexity" evidence="1">
    <location>
        <begin position="81"/>
        <end position="119"/>
    </location>
</feature>
<reference evidence="3" key="1">
    <citation type="submission" date="2022-12" db="EMBL/GenBank/DDBJ databases">
        <title>Draft genome assemblies for two species of Escallonia (Escalloniales).</title>
        <authorList>
            <person name="Chanderbali A."/>
            <person name="Dervinis C."/>
            <person name="Anghel I."/>
            <person name="Soltis D."/>
            <person name="Soltis P."/>
            <person name="Zapata F."/>
        </authorList>
    </citation>
    <scope>NUCLEOTIDE SEQUENCE</scope>
    <source>
        <strain evidence="3">UCBG92.1500</strain>
        <tissue evidence="3">Leaf</tissue>
    </source>
</reference>
<evidence type="ECO:0000256" key="1">
    <source>
        <dbReference type="SAM" id="MobiDB-lite"/>
    </source>
</evidence>
<gene>
    <name evidence="3" type="ORF">RJ640_027553</name>
</gene>
<comment type="caution">
    <text evidence="3">The sequence shown here is derived from an EMBL/GenBank/DDBJ whole genome shotgun (WGS) entry which is preliminary data.</text>
</comment>
<organism evidence="3 4">
    <name type="scientific">Escallonia rubra</name>
    <dbReference type="NCBI Taxonomy" id="112253"/>
    <lineage>
        <taxon>Eukaryota</taxon>
        <taxon>Viridiplantae</taxon>
        <taxon>Streptophyta</taxon>
        <taxon>Embryophyta</taxon>
        <taxon>Tracheophyta</taxon>
        <taxon>Spermatophyta</taxon>
        <taxon>Magnoliopsida</taxon>
        <taxon>eudicotyledons</taxon>
        <taxon>Gunneridae</taxon>
        <taxon>Pentapetalae</taxon>
        <taxon>asterids</taxon>
        <taxon>campanulids</taxon>
        <taxon>Escalloniales</taxon>
        <taxon>Escalloniaceae</taxon>
        <taxon>Escallonia</taxon>
    </lineage>
</organism>
<dbReference type="InterPro" id="IPR001099">
    <property type="entry name" value="Chalcone/stilbene_synt_N"/>
</dbReference>
<accession>A0AA88U1H7</accession>
<keyword evidence="4" id="KW-1185">Reference proteome</keyword>
<protein>
    <recommendedName>
        <fullName evidence="2">Chalcone/stilbene synthase N-terminal domain-containing protein</fullName>
    </recommendedName>
</protein>
<sequence length="119" mass="12550">MEKKPNTHYCGWNDIICDSTTKRIPTLQFSWGNISGQFPAVVDDLLSYIALSLDARQDMVVVEIPKLGKEAAARAIKEGGLPSSRSPISSSAPPLASTCLAPTTSSPSSSAFAPPSRGS</sequence>
<dbReference type="AlphaFoldDB" id="A0AA88U1H7"/>
<evidence type="ECO:0000313" key="4">
    <source>
        <dbReference type="Proteomes" id="UP001187471"/>
    </source>
</evidence>
<evidence type="ECO:0000259" key="2">
    <source>
        <dbReference type="Pfam" id="PF00195"/>
    </source>
</evidence>
<evidence type="ECO:0000313" key="3">
    <source>
        <dbReference type="EMBL" id="KAK2968503.1"/>
    </source>
</evidence>
<feature type="domain" description="Chalcone/stilbene synthase N-terminal" evidence="2">
    <location>
        <begin position="44"/>
        <end position="84"/>
    </location>
</feature>
<proteinExistence type="predicted"/>
<feature type="region of interest" description="Disordered" evidence="1">
    <location>
        <begin position="78"/>
        <end position="119"/>
    </location>
</feature>
<dbReference type="Pfam" id="PF00195">
    <property type="entry name" value="Chal_sti_synt_N"/>
    <property type="match status" value="1"/>
</dbReference>
<name>A0AA88U1H7_9ASTE</name>
<dbReference type="Proteomes" id="UP001187471">
    <property type="component" value="Unassembled WGS sequence"/>
</dbReference>